<keyword evidence="2" id="KW-1185">Reference proteome</keyword>
<dbReference type="AlphaFoldDB" id="A0A4C1TVP4"/>
<comment type="caution">
    <text evidence="1">The sequence shown here is derived from an EMBL/GenBank/DDBJ whole genome shotgun (WGS) entry which is preliminary data.</text>
</comment>
<reference evidence="1 2" key="1">
    <citation type="journal article" date="2019" name="Commun. Biol.">
        <title>The bagworm genome reveals a unique fibroin gene that provides high tensile strength.</title>
        <authorList>
            <person name="Kono N."/>
            <person name="Nakamura H."/>
            <person name="Ohtoshi R."/>
            <person name="Tomita M."/>
            <person name="Numata K."/>
            <person name="Arakawa K."/>
        </authorList>
    </citation>
    <scope>NUCLEOTIDE SEQUENCE [LARGE SCALE GENOMIC DNA]</scope>
</reference>
<protein>
    <submittedName>
        <fullName evidence="1">Uncharacterized protein</fullName>
    </submittedName>
</protein>
<sequence>MTPAACAYSAAEYRSEPKWHFRVASNSADEIAAKPPRRGRGGRRSEQGRCGISLRLRKYIIGNKWELLCSWKLGNRLANRRSRFSKRKNRFETEIATRRAGLSIARADKRTGPSIEGPNSGIYPGFGLNENVSIPETVYQLKRKVTNGRKQRPWPPSVRYSNLKLKVPSRREGLMESGRERGRFSIFFHDAKDSRHSASWARGTKEGFLGRRRRVGAGGGRYGALGWLISAPALVTGRPRITGRRAGDRFFVIPAILRCNDP</sequence>
<evidence type="ECO:0000313" key="2">
    <source>
        <dbReference type="Proteomes" id="UP000299102"/>
    </source>
</evidence>
<name>A0A4C1TVP4_EUMVA</name>
<accession>A0A4C1TVP4</accession>
<dbReference type="EMBL" id="BGZK01000092">
    <property type="protein sequence ID" value="GBP17978.1"/>
    <property type="molecule type" value="Genomic_DNA"/>
</dbReference>
<evidence type="ECO:0000313" key="1">
    <source>
        <dbReference type="EMBL" id="GBP17978.1"/>
    </source>
</evidence>
<organism evidence="1 2">
    <name type="scientific">Eumeta variegata</name>
    <name type="common">Bagworm moth</name>
    <name type="synonym">Eumeta japonica</name>
    <dbReference type="NCBI Taxonomy" id="151549"/>
    <lineage>
        <taxon>Eukaryota</taxon>
        <taxon>Metazoa</taxon>
        <taxon>Ecdysozoa</taxon>
        <taxon>Arthropoda</taxon>
        <taxon>Hexapoda</taxon>
        <taxon>Insecta</taxon>
        <taxon>Pterygota</taxon>
        <taxon>Neoptera</taxon>
        <taxon>Endopterygota</taxon>
        <taxon>Lepidoptera</taxon>
        <taxon>Glossata</taxon>
        <taxon>Ditrysia</taxon>
        <taxon>Tineoidea</taxon>
        <taxon>Psychidae</taxon>
        <taxon>Oiketicinae</taxon>
        <taxon>Eumeta</taxon>
    </lineage>
</organism>
<gene>
    <name evidence="1" type="ORF">EVAR_16921_1</name>
</gene>
<proteinExistence type="predicted"/>
<dbReference type="Proteomes" id="UP000299102">
    <property type="component" value="Unassembled WGS sequence"/>
</dbReference>